<proteinExistence type="predicted"/>
<dbReference type="Pfam" id="PF07237">
    <property type="entry name" value="DUF1428"/>
    <property type="match status" value="1"/>
</dbReference>
<sequence length="121" mass="13722">MPYVDGFVLAVSKDKIDAYKVLARTACEVWMEHGALDYVECIGDDVPYGEVTSFPRAVMAKEGEIVVLSWIVYRDRESRDAINKKVMEDPRLKNAGMPFDGKRLIFGGFETFIEVRRTIPA</sequence>
<dbReference type="Proteomes" id="UP001156905">
    <property type="component" value="Unassembled WGS sequence"/>
</dbReference>
<dbReference type="EMBL" id="BSOW01000008">
    <property type="protein sequence ID" value="GLR86054.1"/>
    <property type="molecule type" value="Genomic_DNA"/>
</dbReference>
<dbReference type="SUPFAM" id="SSF54909">
    <property type="entry name" value="Dimeric alpha+beta barrel"/>
    <property type="match status" value="1"/>
</dbReference>
<dbReference type="RefSeq" id="WP_284265908.1">
    <property type="nucleotide sequence ID" value="NZ_BSOW01000008.1"/>
</dbReference>
<name>A0ABQ6AV09_9BRAD</name>
<comment type="caution">
    <text evidence="1">The sequence shown here is derived from an EMBL/GenBank/DDBJ whole genome shotgun (WGS) entry which is preliminary data.</text>
</comment>
<organism evidence="1 2">
    <name type="scientific">Bradyrhizobium iriomotense</name>
    <dbReference type="NCBI Taxonomy" id="441950"/>
    <lineage>
        <taxon>Bacteria</taxon>
        <taxon>Pseudomonadati</taxon>
        <taxon>Pseudomonadota</taxon>
        <taxon>Alphaproteobacteria</taxon>
        <taxon>Hyphomicrobiales</taxon>
        <taxon>Nitrobacteraceae</taxon>
        <taxon>Bradyrhizobium</taxon>
    </lineage>
</organism>
<gene>
    <name evidence="1" type="ORF">GCM10007857_27650</name>
</gene>
<evidence type="ECO:0008006" key="3">
    <source>
        <dbReference type="Google" id="ProtNLM"/>
    </source>
</evidence>
<protein>
    <recommendedName>
        <fullName evidence="3">RNA signal recognition particle</fullName>
    </recommendedName>
</protein>
<reference evidence="2" key="1">
    <citation type="journal article" date="2019" name="Int. J. Syst. Evol. Microbiol.">
        <title>The Global Catalogue of Microorganisms (GCM) 10K type strain sequencing project: providing services to taxonomists for standard genome sequencing and annotation.</title>
        <authorList>
            <consortium name="The Broad Institute Genomics Platform"/>
            <consortium name="The Broad Institute Genome Sequencing Center for Infectious Disease"/>
            <person name="Wu L."/>
            <person name="Ma J."/>
        </authorList>
    </citation>
    <scope>NUCLEOTIDE SEQUENCE [LARGE SCALE GENOMIC DNA]</scope>
    <source>
        <strain evidence="2">NBRC 102520</strain>
    </source>
</reference>
<keyword evidence="2" id="KW-1185">Reference proteome</keyword>
<evidence type="ECO:0000313" key="1">
    <source>
        <dbReference type="EMBL" id="GLR86054.1"/>
    </source>
</evidence>
<evidence type="ECO:0000313" key="2">
    <source>
        <dbReference type="Proteomes" id="UP001156905"/>
    </source>
</evidence>
<dbReference type="Gene3D" id="3.30.70.100">
    <property type="match status" value="1"/>
</dbReference>
<accession>A0ABQ6AV09</accession>
<dbReference type="InterPro" id="IPR011008">
    <property type="entry name" value="Dimeric_a/b-barrel"/>
</dbReference>
<dbReference type="PIRSF" id="PIRSF007028">
    <property type="entry name" value="UCP007028"/>
    <property type="match status" value="1"/>
</dbReference>
<dbReference type="InterPro" id="IPR009874">
    <property type="entry name" value="DUF1428"/>
</dbReference>